<dbReference type="AlphaFoldDB" id="A0A8H6Y0H8"/>
<gene>
    <name evidence="2" type="ORF">MVEN_01294400</name>
</gene>
<accession>A0A8H6Y0H8</accession>
<dbReference type="EMBL" id="JACAZI010000010">
    <property type="protein sequence ID" value="KAF7349936.1"/>
    <property type="molecule type" value="Genomic_DNA"/>
</dbReference>
<feature type="compositionally biased region" description="Basic and acidic residues" evidence="1">
    <location>
        <begin position="929"/>
        <end position="939"/>
    </location>
</feature>
<evidence type="ECO:0000313" key="3">
    <source>
        <dbReference type="Proteomes" id="UP000620124"/>
    </source>
</evidence>
<organism evidence="2 3">
    <name type="scientific">Mycena venus</name>
    <dbReference type="NCBI Taxonomy" id="2733690"/>
    <lineage>
        <taxon>Eukaryota</taxon>
        <taxon>Fungi</taxon>
        <taxon>Dikarya</taxon>
        <taxon>Basidiomycota</taxon>
        <taxon>Agaricomycotina</taxon>
        <taxon>Agaricomycetes</taxon>
        <taxon>Agaricomycetidae</taxon>
        <taxon>Agaricales</taxon>
        <taxon>Marasmiineae</taxon>
        <taxon>Mycenaceae</taxon>
        <taxon>Mycena</taxon>
    </lineage>
</organism>
<dbReference type="OrthoDB" id="3015202at2759"/>
<keyword evidence="3" id="KW-1185">Reference proteome</keyword>
<evidence type="ECO:0000256" key="1">
    <source>
        <dbReference type="SAM" id="MobiDB-lite"/>
    </source>
</evidence>
<name>A0A8H6Y0H8_9AGAR</name>
<proteinExistence type="predicted"/>
<evidence type="ECO:0000313" key="2">
    <source>
        <dbReference type="EMBL" id="KAF7349936.1"/>
    </source>
</evidence>
<protein>
    <submittedName>
        <fullName evidence="2">Uncharacterized protein</fullName>
    </submittedName>
</protein>
<reference evidence="2" key="1">
    <citation type="submission" date="2020-05" db="EMBL/GenBank/DDBJ databases">
        <title>Mycena genomes resolve the evolution of fungal bioluminescence.</title>
        <authorList>
            <person name="Tsai I.J."/>
        </authorList>
    </citation>
    <scope>NUCLEOTIDE SEQUENCE</scope>
    <source>
        <strain evidence="2">CCC161011</strain>
    </source>
</reference>
<dbReference type="Proteomes" id="UP000620124">
    <property type="component" value="Unassembled WGS sequence"/>
</dbReference>
<comment type="caution">
    <text evidence="2">The sequence shown here is derived from an EMBL/GenBank/DDBJ whole genome shotgun (WGS) entry which is preliminary data.</text>
</comment>
<feature type="region of interest" description="Disordered" evidence="1">
    <location>
        <begin position="929"/>
        <end position="949"/>
    </location>
</feature>
<feature type="region of interest" description="Disordered" evidence="1">
    <location>
        <begin position="532"/>
        <end position="555"/>
    </location>
</feature>
<sequence>MASSYSPVPYPSLPASNNLFTMFLLVPMPVPRTPNAPYFDERGVRAFLDLILLHGSNAGITNADTLVTFIVRYSSDRVREVIRYIPELDDDTPNRTWMAACEQMLLLYGSLDDDRHVSEWELVEFCREQSAKSPFRTKLEIEHYLRNFQFIAAPLLKQKDITIPQRDFYFVSGIPSAIKNWFIMRVPESQRTRSNPIPLTDSLGILYEHFDPDSLFPDLWNELNSFELAATISLSNAPPTLTPASTCSLAITAPLPQRIQSPTPIALAAFVPHTAPDPVLKPEFPKAPVSVPTPSATAPFVLDTPNSPQVQEIYPNPDQDDISCDDLDADEEFKVSPSEHNGKSAGKHVRFSSTVESRTIERRSEESTVYFCGRNKVTDRISELRDILIDIEALQVSTRQQAELSNSHESTLSTDKTLRNWAEIYRHIEDELNRSIASNGFEDLTWASDDSDVLISTEGNEELERYLAGKIQDPGSELSSLELPCDGHSATITDSDLESMFDFDTGQEADGATQQLNCQDVLEPERITLSFTPYGAHSDPRSKLDAEPTDPQTTSAEIDDDYERYLAGGYDGSGGDSVFDFVTDLQANSPQSSCTELDDTNQSFEVDTDSRKYSFSSNAQVLDLAELSCHTPSVTVSDSRPRALSLSLSYDDSEAAFDPVRSSFEHSSVQQRNDPEFDLAAVLDLYTLVEPSQLSIPSPITCVDPDSEPDSVTDLFLELFYNEKNPYNLSAPFPRSESEKNSSEPSAVFINYEQDAKVDFELYIIQDIAELSYIPPSTHLLIEPFITEQKFPEPRHASSDNEHDLELIYDLYSAADINELSHHSTSIHFTPDSEPTSVTDMFIELILSQEISQGVDFEAVTSANEHDPSTSAHSNPDEDLCPILKFYTEQIEYPSRTEPFKGAESQPFSLRKSYVHDFVPESLVSRTESHMHARIKPTDDSPGYQESVLTSEPSFCIRASSNQS</sequence>